<protein>
    <submittedName>
        <fullName evidence="1">Uncharacterized protein</fullName>
    </submittedName>
</protein>
<evidence type="ECO:0000313" key="2">
    <source>
        <dbReference type="Proteomes" id="UP000217199"/>
    </source>
</evidence>
<evidence type="ECO:0000313" key="1">
    <source>
        <dbReference type="EMBL" id="PAV16728.1"/>
    </source>
</evidence>
<gene>
    <name evidence="1" type="ORF">PNOK_0834800</name>
</gene>
<comment type="caution">
    <text evidence="1">The sequence shown here is derived from an EMBL/GenBank/DDBJ whole genome shotgun (WGS) entry which is preliminary data.</text>
</comment>
<proteinExistence type="predicted"/>
<dbReference type="InParanoid" id="A0A286UAY2"/>
<dbReference type="Proteomes" id="UP000217199">
    <property type="component" value="Unassembled WGS sequence"/>
</dbReference>
<dbReference type="AlphaFoldDB" id="A0A286UAY2"/>
<keyword evidence="2" id="KW-1185">Reference proteome</keyword>
<organism evidence="1 2">
    <name type="scientific">Pyrrhoderma noxium</name>
    <dbReference type="NCBI Taxonomy" id="2282107"/>
    <lineage>
        <taxon>Eukaryota</taxon>
        <taxon>Fungi</taxon>
        <taxon>Dikarya</taxon>
        <taxon>Basidiomycota</taxon>
        <taxon>Agaricomycotina</taxon>
        <taxon>Agaricomycetes</taxon>
        <taxon>Hymenochaetales</taxon>
        <taxon>Hymenochaetaceae</taxon>
        <taxon>Pyrrhoderma</taxon>
    </lineage>
</organism>
<name>A0A286UAY2_9AGAM</name>
<accession>A0A286UAY2</accession>
<sequence>MRFTVDDYDSDTSPVINITLTRQVRAILYQARSLGLVADVSESKLFITHYGIMHPDKRLHLAGMTKFFDLEQIAQKCARAFVRAGGDLESLWM</sequence>
<reference evidence="1 2" key="1">
    <citation type="journal article" date="2017" name="Mol. Ecol.">
        <title>Comparative and population genomic landscape of Phellinus noxius: A hypervariable fungus causing root rot in trees.</title>
        <authorList>
            <person name="Chung C.L."/>
            <person name="Lee T.J."/>
            <person name="Akiba M."/>
            <person name="Lee H.H."/>
            <person name="Kuo T.H."/>
            <person name="Liu D."/>
            <person name="Ke H.M."/>
            <person name="Yokoi T."/>
            <person name="Roa M.B."/>
            <person name="Lu M.J."/>
            <person name="Chang Y.Y."/>
            <person name="Ann P.J."/>
            <person name="Tsai J.N."/>
            <person name="Chen C.Y."/>
            <person name="Tzean S.S."/>
            <person name="Ota Y."/>
            <person name="Hattori T."/>
            <person name="Sahashi N."/>
            <person name="Liou R.F."/>
            <person name="Kikuchi T."/>
            <person name="Tsai I.J."/>
        </authorList>
    </citation>
    <scope>NUCLEOTIDE SEQUENCE [LARGE SCALE GENOMIC DNA]</scope>
    <source>
        <strain evidence="1 2">FFPRI411160</strain>
    </source>
</reference>
<dbReference type="EMBL" id="NBII01000008">
    <property type="protein sequence ID" value="PAV16728.1"/>
    <property type="molecule type" value="Genomic_DNA"/>
</dbReference>